<keyword evidence="4" id="KW-0413">Isomerase</keyword>
<dbReference type="InterPro" id="IPR002130">
    <property type="entry name" value="Cyclophilin-type_PPIase_dom"/>
</dbReference>
<keyword evidence="6" id="KW-1185">Reference proteome</keyword>
<evidence type="ECO:0000259" key="5">
    <source>
        <dbReference type="PROSITE" id="PS50072"/>
    </source>
</evidence>
<dbReference type="Pfam" id="PF00160">
    <property type="entry name" value="Pro_isomerase"/>
    <property type="match status" value="1"/>
</dbReference>
<keyword evidence="3" id="KW-0697">Rotamase</keyword>
<dbReference type="InterPro" id="IPR023222">
    <property type="entry name" value="PsbQ-like_dom_sf"/>
</dbReference>
<dbReference type="KEGG" id="dzi:111300534"/>
<evidence type="ECO:0000256" key="1">
    <source>
        <dbReference type="ARBA" id="ARBA00013194"/>
    </source>
</evidence>
<dbReference type="Proteomes" id="UP000515121">
    <property type="component" value="Unplaced"/>
</dbReference>
<dbReference type="CDD" id="cd01924">
    <property type="entry name" value="cyclophilin_TLP40_like"/>
    <property type="match status" value="1"/>
</dbReference>
<dbReference type="EC" id="5.2.1.8" evidence="1"/>
<dbReference type="PROSITE" id="PS50072">
    <property type="entry name" value="CSA_PPIASE_2"/>
    <property type="match status" value="1"/>
</dbReference>
<dbReference type="RefSeq" id="XP_022751900.1">
    <property type="nucleotide sequence ID" value="XM_022896165.1"/>
</dbReference>
<accession>A0A6P5ZHC9</accession>
<gene>
    <name evidence="7" type="primary">LOC111300534</name>
</gene>
<evidence type="ECO:0000256" key="2">
    <source>
        <dbReference type="ARBA" id="ARBA00023078"/>
    </source>
</evidence>
<dbReference type="GO" id="GO:0003755">
    <property type="term" value="F:peptidyl-prolyl cis-trans isomerase activity"/>
    <property type="evidence" value="ECO:0007669"/>
    <property type="project" value="UniProtKB-KW"/>
</dbReference>
<keyword evidence="2" id="KW-0793">Thylakoid</keyword>
<dbReference type="OrthoDB" id="1735926at2759"/>
<name>A0A6P5ZHC9_DURZI</name>
<evidence type="ECO:0000313" key="6">
    <source>
        <dbReference type="Proteomes" id="UP000515121"/>
    </source>
</evidence>
<sequence>MADVISCNCYSSLAASKWINPRIPTKGSSFLGTLKSSSWWNRQFLSKCRSQRHVQCQLQNGQKGRSFSLKESALSIVLAAGLITGMPSLDWSPNAYAASPALPDLSVLISGPPIKDPGALLRYAVPINNKAIREVQKPLEDISESLKIAGVKALDSVERNLRQASRSLKQGKTLIISGLAEAKKDHGVELLDKLEVGMEELQQIVEDRNRDAVAPKHKELLQYVGDVEEDMVDGFPYEVPEEYQSMPLLKGRAAVDMKVKVKHNPNLEECVFHIVLDGYNAPVTAGNFVDLVQRHFYDGMEIQRADGFVIQTGDPGGPAEGFIDPSTEKTRTIPLEIMVDGDKAPVYGATLEELGLYKAQTKIPFNAFGTMAMARDEFENNSASSQVFWLLKESELTPSNANILDGRYAVFGYVTENEDFLADLKVGDVVESIQVVSGLDNLVNPSYKIAG</sequence>
<organism evidence="6 7">
    <name type="scientific">Durio zibethinus</name>
    <name type="common">Durian</name>
    <dbReference type="NCBI Taxonomy" id="66656"/>
    <lineage>
        <taxon>Eukaryota</taxon>
        <taxon>Viridiplantae</taxon>
        <taxon>Streptophyta</taxon>
        <taxon>Embryophyta</taxon>
        <taxon>Tracheophyta</taxon>
        <taxon>Spermatophyta</taxon>
        <taxon>Magnoliopsida</taxon>
        <taxon>eudicotyledons</taxon>
        <taxon>Gunneridae</taxon>
        <taxon>Pentapetalae</taxon>
        <taxon>rosids</taxon>
        <taxon>malvids</taxon>
        <taxon>Malvales</taxon>
        <taxon>Malvaceae</taxon>
        <taxon>Helicteroideae</taxon>
        <taxon>Durio</taxon>
    </lineage>
</organism>
<dbReference type="Gene3D" id="2.40.100.10">
    <property type="entry name" value="Cyclophilin-like"/>
    <property type="match status" value="1"/>
</dbReference>
<evidence type="ECO:0000256" key="4">
    <source>
        <dbReference type="ARBA" id="ARBA00023235"/>
    </source>
</evidence>
<evidence type="ECO:0000256" key="3">
    <source>
        <dbReference type="ARBA" id="ARBA00023110"/>
    </source>
</evidence>
<proteinExistence type="predicted"/>
<dbReference type="Gene3D" id="1.20.120.290">
    <property type="entry name" value="Oxygen-evolving enhancer protein 3 (PsbQ), four-helix up-down bundle"/>
    <property type="match status" value="1"/>
</dbReference>
<dbReference type="SUPFAM" id="SSF101112">
    <property type="entry name" value="Oxygen-evolving enhancer protein 3"/>
    <property type="match status" value="1"/>
</dbReference>
<dbReference type="InterPro" id="IPR029000">
    <property type="entry name" value="Cyclophilin-like_dom_sf"/>
</dbReference>
<dbReference type="PANTHER" id="PTHR43246">
    <property type="entry name" value="PEPTIDYL-PROLYL CIS-TRANS ISOMERASE CYP38, CHLOROPLASTIC"/>
    <property type="match status" value="1"/>
</dbReference>
<dbReference type="AlphaFoldDB" id="A0A6P5ZHC9"/>
<dbReference type="Pfam" id="PF21329">
    <property type="entry name" value="CYP38_PsbQ-like"/>
    <property type="match status" value="1"/>
</dbReference>
<dbReference type="SUPFAM" id="SSF50891">
    <property type="entry name" value="Cyclophilin-like"/>
    <property type="match status" value="1"/>
</dbReference>
<protein>
    <recommendedName>
        <fullName evidence="1">peptidylprolyl isomerase</fullName>
        <ecNumber evidence="1">5.2.1.8</ecNumber>
    </recommendedName>
</protein>
<dbReference type="InterPro" id="IPR048563">
    <property type="entry name" value="CYP38_PsbQ-like"/>
</dbReference>
<feature type="domain" description="PPIase cyclophilin-type" evidence="5">
    <location>
        <begin position="274"/>
        <end position="451"/>
    </location>
</feature>
<reference evidence="7" key="1">
    <citation type="submission" date="2025-08" db="UniProtKB">
        <authorList>
            <consortium name="RefSeq"/>
        </authorList>
    </citation>
    <scope>IDENTIFICATION</scope>
    <source>
        <tissue evidence="7">Fruit stalk</tissue>
    </source>
</reference>
<dbReference type="InterPro" id="IPR044665">
    <property type="entry name" value="E_coli_cyclophilin_A-like"/>
</dbReference>
<evidence type="ECO:0000313" key="7">
    <source>
        <dbReference type="RefSeq" id="XP_022751900.1"/>
    </source>
</evidence>
<dbReference type="GeneID" id="111300534"/>